<reference evidence="19 20" key="1">
    <citation type="submission" date="2014-05" db="EMBL/GenBank/DDBJ databases">
        <title>Genome Sequence of Flavobacterium sp. EM1321.</title>
        <authorList>
            <person name="Shin S.-K."/>
            <person name="Yi H."/>
        </authorList>
    </citation>
    <scope>NUCLEOTIDE SEQUENCE [LARGE SCALE GENOMIC DNA]</scope>
    <source>
        <strain evidence="19 20">EM1321</strain>
    </source>
</reference>
<dbReference type="Gene3D" id="2.60.40.1120">
    <property type="entry name" value="Carboxypeptidase-like, regulatory domain"/>
    <property type="match status" value="1"/>
</dbReference>
<dbReference type="InterPro" id="IPR012910">
    <property type="entry name" value="Plug_dom"/>
</dbReference>
<organism evidence="19 20">
    <name type="scientific">Flavobacterium seoulense</name>
    <dbReference type="NCBI Taxonomy" id="1492738"/>
    <lineage>
        <taxon>Bacteria</taxon>
        <taxon>Pseudomonadati</taxon>
        <taxon>Bacteroidota</taxon>
        <taxon>Flavobacteriia</taxon>
        <taxon>Flavobacteriales</taxon>
        <taxon>Flavobacteriaceae</taxon>
        <taxon>Flavobacterium</taxon>
    </lineage>
</organism>
<dbReference type="NCBIfam" id="TIGR01783">
    <property type="entry name" value="TonB-siderophor"/>
    <property type="match status" value="1"/>
</dbReference>
<keyword evidence="9" id="KW-0406">Ion transport</keyword>
<dbReference type="GO" id="GO:0038023">
    <property type="term" value="F:signaling receptor activity"/>
    <property type="evidence" value="ECO:0007669"/>
    <property type="project" value="InterPro"/>
</dbReference>
<evidence type="ECO:0000256" key="2">
    <source>
        <dbReference type="ARBA" id="ARBA00009810"/>
    </source>
</evidence>
<feature type="chain" id="PRO_5001632995" evidence="16">
    <location>
        <begin position="27"/>
        <end position="776"/>
    </location>
</feature>
<evidence type="ECO:0000256" key="11">
    <source>
        <dbReference type="ARBA" id="ARBA00023136"/>
    </source>
</evidence>
<dbReference type="Pfam" id="PF07715">
    <property type="entry name" value="Plug"/>
    <property type="match status" value="1"/>
</dbReference>
<dbReference type="InterPro" id="IPR039426">
    <property type="entry name" value="TonB-dep_rcpt-like"/>
</dbReference>
<dbReference type="AlphaFoldDB" id="A0A066WK58"/>
<sequence length="776" mass="86088">MTYLKHRVQFIFLSCMLILSTANVFAQQNFGKIKGKITTSDGELAVGVNIILKNSKYGTVSNENGAFEFNRIKPNIYVLQVSLTGYETLEKEVIVTENKTTNLNLQLNVSNKELQEVVVSGKKSILSKKTDYVARMPISNLENPQVYSVIHKELLLEQVAVNVETAIRNSAGAVPVSYPSGGLGITFRGFVIGINARNGMETVTGRSSIDLSNVERIEVLKGPSGTLFGTSVSSFGGVVNLVTKKPFEKAATEISYTGGSFNLNRLTADINAPLNKEKTVLFRLNLAYNNEKSFLDYGFNKTVTIAPSLTYKASDKLTFNFDAELHNVNNTRRAFNATYAAGMTSIKDAKLDYRKTLFHDDLDAKTAALKVFAQAEYEIAENWKSTTIFSYVDENVERSYQTNIKWTSPTQAETRVSLYGPIFNAYTNIQQNINGQFATGSIKHKFLAGANYRLFKSNFTYGTTPFFAPIDVTTNFAPIRKKAVDAVVPQLIWPVADQETFSIYACDVINFTDRLSAMLSLRFDNFERAKIGATEGFHQTAFAPKLGLVYQIVKDQVSVFGNYMNGFQNNQPITQPSSGALLVLDPTYAVQYEGGIKAEAFNKKINATASYYNITIDNATRIINGGDTAQDAKQVSKGVDFELIANPFAGLNIIAGYAYNDNRIVRTTDITTNVNGNKAAGAPENVFNFWTSYTLQNKLKGLGAGFGVNHVDKNFVSTDNIIYIPTYTIYNATVFYDQSNWRVGVKLNNLTNKKYWDFYANSQAPTNFAVNLTFKF</sequence>
<dbReference type="Gene3D" id="2.40.170.20">
    <property type="entry name" value="TonB-dependent receptor, beta-barrel domain"/>
    <property type="match status" value="1"/>
</dbReference>
<feature type="domain" description="TonB-dependent receptor plug" evidence="18">
    <location>
        <begin position="141"/>
        <end position="231"/>
    </location>
</feature>
<comment type="subcellular location">
    <subcellularLocation>
        <location evidence="1 14">Cell outer membrane</location>
        <topology evidence="1 14">Multi-pass membrane protein</topology>
    </subcellularLocation>
</comment>
<dbReference type="EMBL" id="JNCA01000026">
    <property type="protein sequence ID" value="KDN54236.1"/>
    <property type="molecule type" value="Genomic_DNA"/>
</dbReference>
<dbReference type="Pfam" id="PF00593">
    <property type="entry name" value="TonB_dep_Rec_b-barrel"/>
    <property type="match status" value="1"/>
</dbReference>
<feature type="domain" description="TonB-dependent receptor-like beta-barrel" evidence="17">
    <location>
        <begin position="402"/>
        <end position="750"/>
    </location>
</feature>
<feature type="signal peptide" evidence="16">
    <location>
        <begin position="1"/>
        <end position="26"/>
    </location>
</feature>
<dbReference type="PROSITE" id="PS52016">
    <property type="entry name" value="TONB_DEPENDENT_REC_3"/>
    <property type="match status" value="1"/>
</dbReference>
<evidence type="ECO:0000259" key="18">
    <source>
        <dbReference type="Pfam" id="PF07715"/>
    </source>
</evidence>
<dbReference type="eggNOG" id="COG4773">
    <property type="taxonomic scope" value="Bacteria"/>
</dbReference>
<dbReference type="InterPro" id="IPR036942">
    <property type="entry name" value="Beta-barrel_TonB_sf"/>
</dbReference>
<dbReference type="STRING" id="1492738.FEM21_27020"/>
<evidence type="ECO:0000256" key="14">
    <source>
        <dbReference type="PROSITE-ProRule" id="PRU01360"/>
    </source>
</evidence>
<keyword evidence="5" id="KW-0410">Iron transport</keyword>
<evidence type="ECO:0000256" key="3">
    <source>
        <dbReference type="ARBA" id="ARBA00022448"/>
    </source>
</evidence>
<dbReference type="InterPro" id="IPR010105">
    <property type="entry name" value="TonB_sidphr_rcpt"/>
</dbReference>
<evidence type="ECO:0000313" key="19">
    <source>
        <dbReference type="EMBL" id="KDN54236.1"/>
    </source>
</evidence>
<dbReference type="CDD" id="cd01347">
    <property type="entry name" value="ligand_gated_channel"/>
    <property type="match status" value="1"/>
</dbReference>
<keyword evidence="10 15" id="KW-0798">TonB box</keyword>
<keyword evidence="20" id="KW-1185">Reference proteome</keyword>
<evidence type="ECO:0000256" key="5">
    <source>
        <dbReference type="ARBA" id="ARBA00022496"/>
    </source>
</evidence>
<dbReference type="PANTHER" id="PTHR32552:SF68">
    <property type="entry name" value="FERRICHROME OUTER MEMBRANE TRANSPORTER_PHAGE RECEPTOR"/>
    <property type="match status" value="1"/>
</dbReference>
<evidence type="ECO:0000256" key="15">
    <source>
        <dbReference type="RuleBase" id="RU003357"/>
    </source>
</evidence>
<gene>
    <name evidence="19" type="ORF">FEM21_27020</name>
</gene>
<dbReference type="SUPFAM" id="SSF56935">
    <property type="entry name" value="Porins"/>
    <property type="match status" value="1"/>
</dbReference>
<dbReference type="GO" id="GO:0030246">
    <property type="term" value="F:carbohydrate binding"/>
    <property type="evidence" value="ECO:0007669"/>
    <property type="project" value="InterPro"/>
</dbReference>
<proteinExistence type="inferred from homology"/>
<dbReference type="Gene3D" id="2.170.130.10">
    <property type="entry name" value="TonB-dependent receptor, plug domain"/>
    <property type="match status" value="1"/>
</dbReference>
<evidence type="ECO:0000256" key="16">
    <source>
        <dbReference type="SAM" id="SignalP"/>
    </source>
</evidence>
<evidence type="ECO:0000256" key="12">
    <source>
        <dbReference type="ARBA" id="ARBA00023170"/>
    </source>
</evidence>
<keyword evidence="3 14" id="KW-0813">Transport</keyword>
<keyword evidence="11 14" id="KW-0472">Membrane</keyword>
<dbReference type="SUPFAM" id="SSF49452">
    <property type="entry name" value="Starch-binding domain-like"/>
    <property type="match status" value="1"/>
</dbReference>
<evidence type="ECO:0000313" key="20">
    <source>
        <dbReference type="Proteomes" id="UP000027064"/>
    </source>
</evidence>
<dbReference type="PANTHER" id="PTHR32552">
    <property type="entry name" value="FERRICHROME IRON RECEPTOR-RELATED"/>
    <property type="match status" value="1"/>
</dbReference>
<evidence type="ECO:0000259" key="17">
    <source>
        <dbReference type="Pfam" id="PF00593"/>
    </source>
</evidence>
<evidence type="ECO:0000256" key="8">
    <source>
        <dbReference type="ARBA" id="ARBA00023004"/>
    </source>
</evidence>
<keyword evidence="12 19" id="KW-0675">Receptor</keyword>
<keyword evidence="8" id="KW-0408">Iron</keyword>
<keyword evidence="4 14" id="KW-1134">Transmembrane beta strand</keyword>
<dbReference type="InterPro" id="IPR037066">
    <property type="entry name" value="Plug_dom_sf"/>
</dbReference>
<dbReference type="GO" id="GO:0015344">
    <property type="term" value="F:siderophore uptake transmembrane transporter activity"/>
    <property type="evidence" value="ECO:0007669"/>
    <property type="project" value="TreeGrafter"/>
</dbReference>
<evidence type="ECO:0000256" key="10">
    <source>
        <dbReference type="ARBA" id="ARBA00023077"/>
    </source>
</evidence>
<keyword evidence="6 14" id="KW-0812">Transmembrane</keyword>
<dbReference type="Proteomes" id="UP000027064">
    <property type="component" value="Unassembled WGS sequence"/>
</dbReference>
<comment type="similarity">
    <text evidence="2 14 15">Belongs to the TonB-dependent receptor family.</text>
</comment>
<evidence type="ECO:0000256" key="1">
    <source>
        <dbReference type="ARBA" id="ARBA00004571"/>
    </source>
</evidence>
<dbReference type="GO" id="GO:0009279">
    <property type="term" value="C:cell outer membrane"/>
    <property type="evidence" value="ECO:0007669"/>
    <property type="project" value="UniProtKB-SubCell"/>
</dbReference>
<dbReference type="Pfam" id="PF13715">
    <property type="entry name" value="CarbopepD_reg_2"/>
    <property type="match status" value="1"/>
</dbReference>
<protein>
    <submittedName>
        <fullName evidence="19">Ferrichrome-iron receptor</fullName>
    </submittedName>
</protein>
<evidence type="ECO:0000256" key="4">
    <source>
        <dbReference type="ARBA" id="ARBA00022452"/>
    </source>
</evidence>
<keyword evidence="7 16" id="KW-0732">Signal</keyword>
<comment type="caution">
    <text evidence="19">The sequence shown here is derived from an EMBL/GenBank/DDBJ whole genome shotgun (WGS) entry which is preliminary data.</text>
</comment>
<dbReference type="GO" id="GO:0015891">
    <property type="term" value="P:siderophore transport"/>
    <property type="evidence" value="ECO:0007669"/>
    <property type="project" value="InterPro"/>
</dbReference>
<evidence type="ECO:0000256" key="6">
    <source>
        <dbReference type="ARBA" id="ARBA00022692"/>
    </source>
</evidence>
<dbReference type="InterPro" id="IPR013784">
    <property type="entry name" value="Carb-bd-like_fold"/>
</dbReference>
<evidence type="ECO:0000256" key="9">
    <source>
        <dbReference type="ARBA" id="ARBA00023065"/>
    </source>
</evidence>
<keyword evidence="13 14" id="KW-0998">Cell outer membrane</keyword>
<evidence type="ECO:0000256" key="7">
    <source>
        <dbReference type="ARBA" id="ARBA00022729"/>
    </source>
</evidence>
<dbReference type="PATRIC" id="fig|1492738.3.peg.2688"/>
<accession>A0A066WK58</accession>
<name>A0A066WK58_9FLAO</name>
<evidence type="ECO:0000256" key="13">
    <source>
        <dbReference type="ARBA" id="ARBA00023237"/>
    </source>
</evidence>
<dbReference type="InterPro" id="IPR000531">
    <property type="entry name" value="Beta-barrel_TonB"/>
</dbReference>
<dbReference type="OrthoDB" id="9775095at2"/>